<evidence type="ECO:0000313" key="8">
    <source>
        <dbReference type="EMBL" id="KAJ1689550.1"/>
    </source>
</evidence>
<evidence type="ECO:0000256" key="4">
    <source>
        <dbReference type="ARBA" id="ARBA00023163"/>
    </source>
</evidence>
<keyword evidence="9" id="KW-1185">Reference proteome</keyword>
<comment type="subcellular location">
    <subcellularLocation>
        <location evidence="1">Nucleus</location>
    </subcellularLocation>
</comment>
<dbReference type="Pfam" id="PF03106">
    <property type="entry name" value="WRKY"/>
    <property type="match status" value="1"/>
</dbReference>
<evidence type="ECO:0000256" key="2">
    <source>
        <dbReference type="ARBA" id="ARBA00023015"/>
    </source>
</evidence>
<dbReference type="InterPro" id="IPR036576">
    <property type="entry name" value="WRKY_dom_sf"/>
</dbReference>
<dbReference type="PANTHER" id="PTHR32096:SF19">
    <property type="entry name" value="OS01G0750100 PROTEIN"/>
    <property type="match status" value="1"/>
</dbReference>
<feature type="region of interest" description="Disordered" evidence="6">
    <location>
        <begin position="126"/>
        <end position="157"/>
    </location>
</feature>
<keyword evidence="4" id="KW-0804">Transcription</keyword>
<dbReference type="EMBL" id="JAMQYH010000004">
    <property type="protein sequence ID" value="KAJ1689550.1"/>
    <property type="molecule type" value="Genomic_DNA"/>
</dbReference>
<dbReference type="InterPro" id="IPR044810">
    <property type="entry name" value="WRKY_plant"/>
</dbReference>
<dbReference type="AlphaFoldDB" id="A0A9Q0HL79"/>
<keyword evidence="2" id="KW-0805">Transcription regulation</keyword>
<dbReference type="OrthoDB" id="726408at2759"/>
<evidence type="ECO:0000256" key="6">
    <source>
        <dbReference type="SAM" id="MobiDB-lite"/>
    </source>
</evidence>
<dbReference type="PROSITE" id="PS50811">
    <property type="entry name" value="WRKY"/>
    <property type="match status" value="1"/>
</dbReference>
<keyword evidence="3" id="KW-0238">DNA-binding</keyword>
<feature type="domain" description="WRKY" evidence="7">
    <location>
        <begin position="62"/>
        <end position="128"/>
    </location>
</feature>
<comment type="caution">
    <text evidence="8">The sequence shown here is derived from an EMBL/GenBank/DDBJ whole genome shotgun (WGS) entry which is preliminary data.</text>
</comment>
<dbReference type="GO" id="GO:0003700">
    <property type="term" value="F:DNA-binding transcription factor activity"/>
    <property type="evidence" value="ECO:0007669"/>
    <property type="project" value="InterPro"/>
</dbReference>
<feature type="region of interest" description="Disordered" evidence="6">
    <location>
        <begin position="1"/>
        <end position="110"/>
    </location>
</feature>
<dbReference type="SMART" id="SM00774">
    <property type="entry name" value="WRKY"/>
    <property type="match status" value="1"/>
</dbReference>
<reference evidence="8" key="1">
    <citation type="journal article" date="2022" name="Cell">
        <title>Repeat-based holocentromeres influence genome architecture and karyotype evolution.</title>
        <authorList>
            <person name="Hofstatter P.G."/>
            <person name="Thangavel G."/>
            <person name="Lux T."/>
            <person name="Neumann P."/>
            <person name="Vondrak T."/>
            <person name="Novak P."/>
            <person name="Zhang M."/>
            <person name="Costa L."/>
            <person name="Castellani M."/>
            <person name="Scott A."/>
            <person name="Toegelov H."/>
            <person name="Fuchs J."/>
            <person name="Mata-Sucre Y."/>
            <person name="Dias Y."/>
            <person name="Vanzela A.L.L."/>
            <person name="Huettel B."/>
            <person name="Almeida C.C.S."/>
            <person name="Simkova H."/>
            <person name="Souza G."/>
            <person name="Pedrosa-Harand A."/>
            <person name="Macas J."/>
            <person name="Mayer K.F.X."/>
            <person name="Houben A."/>
            <person name="Marques A."/>
        </authorList>
    </citation>
    <scope>NUCLEOTIDE SEQUENCE</scope>
    <source>
        <strain evidence="8">RhyBre1mFocal</strain>
    </source>
</reference>
<dbReference type="SUPFAM" id="SSF118290">
    <property type="entry name" value="WRKY DNA-binding domain"/>
    <property type="match status" value="1"/>
</dbReference>
<protein>
    <recommendedName>
        <fullName evidence="7">WRKY domain-containing protein</fullName>
    </recommendedName>
</protein>
<dbReference type="GO" id="GO:0000976">
    <property type="term" value="F:transcription cis-regulatory region binding"/>
    <property type="evidence" value="ECO:0007669"/>
    <property type="project" value="TreeGrafter"/>
</dbReference>
<evidence type="ECO:0000259" key="7">
    <source>
        <dbReference type="PROSITE" id="PS50811"/>
    </source>
</evidence>
<dbReference type="GO" id="GO:0005634">
    <property type="term" value="C:nucleus"/>
    <property type="evidence" value="ECO:0007669"/>
    <property type="project" value="UniProtKB-SubCell"/>
</dbReference>
<evidence type="ECO:0000256" key="1">
    <source>
        <dbReference type="ARBA" id="ARBA00004123"/>
    </source>
</evidence>
<accession>A0A9Q0HL79</accession>
<evidence type="ECO:0000256" key="3">
    <source>
        <dbReference type="ARBA" id="ARBA00023125"/>
    </source>
</evidence>
<name>A0A9Q0HL79_9POAL</name>
<dbReference type="PANTHER" id="PTHR32096">
    <property type="entry name" value="WRKY TRANSCRIPTION FACTOR 30-RELATED-RELATED"/>
    <property type="match status" value="1"/>
</dbReference>
<proteinExistence type="predicted"/>
<dbReference type="Proteomes" id="UP001151287">
    <property type="component" value="Unassembled WGS sequence"/>
</dbReference>
<organism evidence="8 9">
    <name type="scientific">Rhynchospora breviuscula</name>
    <dbReference type="NCBI Taxonomy" id="2022672"/>
    <lineage>
        <taxon>Eukaryota</taxon>
        <taxon>Viridiplantae</taxon>
        <taxon>Streptophyta</taxon>
        <taxon>Embryophyta</taxon>
        <taxon>Tracheophyta</taxon>
        <taxon>Spermatophyta</taxon>
        <taxon>Magnoliopsida</taxon>
        <taxon>Liliopsida</taxon>
        <taxon>Poales</taxon>
        <taxon>Cyperaceae</taxon>
        <taxon>Cyperoideae</taxon>
        <taxon>Rhynchosporeae</taxon>
        <taxon>Rhynchospora</taxon>
    </lineage>
</organism>
<dbReference type="InterPro" id="IPR003657">
    <property type="entry name" value="WRKY_dom"/>
</dbReference>
<dbReference type="FunFam" id="2.20.25.80:FF:000004">
    <property type="entry name" value="WRKY transcription factor 65"/>
    <property type="match status" value="1"/>
</dbReference>
<dbReference type="Gene3D" id="2.20.25.80">
    <property type="entry name" value="WRKY domain"/>
    <property type="match status" value="1"/>
</dbReference>
<sequence>MDGYCSNDSPARDSEESQGGASPPDTPTEQKLTHPLPPPPSPSAKRSRRSVQKRVVSVPIVGEGAPPSDSWAWRKYGQKPIKGSPYPRGYYRCSSSKGCPARKQVERSRVDPSTLVVTYSFEHNHAWPLPKGPKNQSRPKEEPEAPQPEQTTTEPEEIKFTDLIGDDFGWYPSVTASPTSTSPTAESDEFLFGSFISVSVDDVTMILPPEGEGCLGGSGGAKGEDDALFAGLGELPECAMVFRRGSCGVATD</sequence>
<gene>
    <name evidence="8" type="ORF">LUZ63_013705</name>
</gene>
<evidence type="ECO:0000256" key="5">
    <source>
        <dbReference type="ARBA" id="ARBA00023242"/>
    </source>
</evidence>
<evidence type="ECO:0000313" key="9">
    <source>
        <dbReference type="Proteomes" id="UP001151287"/>
    </source>
</evidence>
<keyword evidence="5" id="KW-0539">Nucleus</keyword>